<dbReference type="SUPFAM" id="SSF88659">
    <property type="entry name" value="Sigma3 and sigma4 domains of RNA polymerase sigma factors"/>
    <property type="match status" value="2"/>
</dbReference>
<dbReference type="InterPro" id="IPR014322">
    <property type="entry name" value="RNA_pol_sigma-B/F/G"/>
</dbReference>
<evidence type="ECO:0000313" key="10">
    <source>
        <dbReference type="EMBL" id="MCG4765921.1"/>
    </source>
</evidence>
<dbReference type="Gene3D" id="1.20.140.160">
    <property type="match status" value="1"/>
</dbReference>
<dbReference type="NCBIfam" id="TIGR02980">
    <property type="entry name" value="SigBFG"/>
    <property type="match status" value="1"/>
</dbReference>
<dbReference type="InterPro" id="IPR014284">
    <property type="entry name" value="RNA_pol_sigma-70_dom"/>
</dbReference>
<feature type="domain" description="RNA polymerase sigma-70" evidence="6">
    <location>
        <begin position="66"/>
        <end position="79"/>
    </location>
</feature>
<dbReference type="EMBL" id="JAAITQ010000002">
    <property type="protein sequence ID" value="NSE15099.1"/>
    <property type="molecule type" value="Genomic_DNA"/>
</dbReference>
<dbReference type="GO" id="GO:0006352">
    <property type="term" value="P:DNA-templated transcription initiation"/>
    <property type="evidence" value="ECO:0007669"/>
    <property type="project" value="InterPro"/>
</dbReference>
<dbReference type="GO" id="GO:0003677">
    <property type="term" value="F:DNA binding"/>
    <property type="evidence" value="ECO:0007669"/>
    <property type="project" value="UniProtKB-KW"/>
</dbReference>
<evidence type="ECO:0000256" key="3">
    <source>
        <dbReference type="ARBA" id="ARBA00023125"/>
    </source>
</evidence>
<evidence type="ECO:0000313" key="12">
    <source>
        <dbReference type="Proteomes" id="UP000095706"/>
    </source>
</evidence>
<dbReference type="InterPro" id="IPR007630">
    <property type="entry name" value="RNA_pol_sigma70_r4"/>
</dbReference>
<dbReference type="PRINTS" id="PR00046">
    <property type="entry name" value="SIGMA70FCT"/>
</dbReference>
<accession>A0A174LHS1</accession>
<dbReference type="PROSITE" id="PS00716">
    <property type="entry name" value="SIGMA70_2"/>
    <property type="match status" value="1"/>
</dbReference>
<reference evidence="12 13" key="1">
    <citation type="submission" date="2015-09" db="EMBL/GenBank/DDBJ databases">
        <authorList>
            <consortium name="Pathogen Informatics"/>
        </authorList>
    </citation>
    <scope>NUCLEOTIDE SEQUENCE [LARGE SCALE GENOMIC DNA]</scope>
    <source>
        <strain evidence="8 12">2789STDY5608849</strain>
        <strain evidence="9 13">2789STDY5834885</strain>
    </source>
</reference>
<dbReference type="NCBIfam" id="TIGR02937">
    <property type="entry name" value="sigma70-ECF"/>
    <property type="match status" value="1"/>
</dbReference>
<dbReference type="InterPro" id="IPR050239">
    <property type="entry name" value="Sigma-70_RNA_pol_init_factors"/>
</dbReference>
<evidence type="ECO:0000256" key="4">
    <source>
        <dbReference type="ARBA" id="ARBA00023163"/>
    </source>
</evidence>
<reference evidence="11 14" key="2">
    <citation type="journal article" date="2020" name="Cell Host Microbe">
        <title>Functional and Genomic Variation between Human-Derived Isolates of Lachnospiraceae Reveals Inter- and Intra-Species Diversity.</title>
        <authorList>
            <person name="Sorbara M.T."/>
            <person name="Littmann E.R."/>
            <person name="Fontana E."/>
            <person name="Moody T.U."/>
            <person name="Kohout C.E."/>
            <person name="Gjonbalaj M."/>
            <person name="Eaton V."/>
            <person name="Seok R."/>
            <person name="Leiner I.M."/>
            <person name="Pamer E.G."/>
        </authorList>
    </citation>
    <scope>NUCLEOTIDE SEQUENCE [LARGE SCALE GENOMIC DNA]</scope>
    <source>
        <strain evidence="11 14">MSK.14.54</strain>
    </source>
</reference>
<proteinExistence type="inferred from homology"/>
<dbReference type="Proteomes" id="UP000768180">
    <property type="component" value="Unassembled WGS sequence"/>
</dbReference>
<evidence type="ECO:0000313" key="8">
    <source>
        <dbReference type="EMBL" id="CUO45508.1"/>
    </source>
</evidence>
<dbReference type="RefSeq" id="WP_055227938.1">
    <property type="nucleotide sequence ID" value="NZ_CYYV01000009.1"/>
</dbReference>
<dbReference type="Proteomes" id="UP000095706">
    <property type="component" value="Unassembled WGS sequence"/>
</dbReference>
<evidence type="ECO:0000256" key="2">
    <source>
        <dbReference type="ARBA" id="ARBA00023082"/>
    </source>
</evidence>
<dbReference type="Proteomes" id="UP000095709">
    <property type="component" value="Unassembled WGS sequence"/>
</dbReference>
<reference evidence="11" key="3">
    <citation type="submission" date="2020-02" db="EMBL/GenBank/DDBJ databases">
        <authorList>
            <person name="Littmann E."/>
            <person name="Sorbara M."/>
        </authorList>
    </citation>
    <scope>NUCLEOTIDE SEQUENCE</scope>
    <source>
        <strain evidence="11">MSK.14.54</strain>
    </source>
</reference>
<evidence type="ECO:0000256" key="5">
    <source>
        <dbReference type="RuleBase" id="RU362124"/>
    </source>
</evidence>
<dbReference type="PROSITE" id="PS00715">
    <property type="entry name" value="SIGMA70_1"/>
    <property type="match status" value="1"/>
</dbReference>
<evidence type="ECO:0000313" key="9">
    <source>
        <dbReference type="EMBL" id="CUP23673.1"/>
    </source>
</evidence>
<keyword evidence="3 5" id="KW-0238">DNA-binding</keyword>
<keyword evidence="14" id="KW-1185">Reference proteome</keyword>
<protein>
    <recommendedName>
        <fullName evidence="5">RNA polymerase sigma factor</fullName>
    </recommendedName>
</protein>
<dbReference type="InterPro" id="IPR007627">
    <property type="entry name" value="RNA_pol_sigma70_r2"/>
</dbReference>
<dbReference type="NCBIfam" id="NF006071">
    <property type="entry name" value="PRK08215.1"/>
    <property type="match status" value="1"/>
</dbReference>
<dbReference type="PANTHER" id="PTHR30603:SF17">
    <property type="entry name" value="RNA POLYMERASE SIGMA-G FACTOR"/>
    <property type="match status" value="1"/>
</dbReference>
<dbReference type="Pfam" id="PF04545">
    <property type="entry name" value="Sigma70_r4"/>
    <property type="match status" value="1"/>
</dbReference>
<dbReference type="Proteomes" id="UP001199915">
    <property type="component" value="Unassembled WGS sequence"/>
</dbReference>
<comment type="function">
    <text evidence="5">Sigma factors are initiation factors that promote the attachment of RNA polymerase to specific initiation sites and are then released.</text>
</comment>
<dbReference type="PIRSF" id="PIRSF000770">
    <property type="entry name" value="RNA_pol_sigma-SigE/K"/>
    <property type="match status" value="1"/>
</dbReference>
<evidence type="ECO:0000313" key="13">
    <source>
        <dbReference type="Proteomes" id="UP000095709"/>
    </source>
</evidence>
<dbReference type="InterPro" id="IPR013325">
    <property type="entry name" value="RNA_pol_sigma_r2"/>
</dbReference>
<name>A0A174LHS1_9FIRM</name>
<keyword evidence="1 5" id="KW-0805">Transcription regulation</keyword>
<dbReference type="GO" id="GO:0016987">
    <property type="term" value="F:sigma factor activity"/>
    <property type="evidence" value="ECO:0007669"/>
    <property type="project" value="UniProtKB-KW"/>
</dbReference>
<dbReference type="InterPro" id="IPR013324">
    <property type="entry name" value="RNA_pol_sigma_r3/r4-like"/>
</dbReference>
<dbReference type="PANTHER" id="PTHR30603">
    <property type="entry name" value="RNA POLYMERASE SIGMA FACTOR RPO"/>
    <property type="match status" value="1"/>
</dbReference>
<dbReference type="EMBL" id="JAKNFS010000013">
    <property type="protein sequence ID" value="MCG4765921.1"/>
    <property type="molecule type" value="Genomic_DNA"/>
</dbReference>
<dbReference type="Gene3D" id="1.20.120.1810">
    <property type="match status" value="1"/>
</dbReference>
<dbReference type="CDD" id="cd06171">
    <property type="entry name" value="Sigma70_r4"/>
    <property type="match status" value="1"/>
</dbReference>
<feature type="domain" description="RNA polymerase sigma-70" evidence="7">
    <location>
        <begin position="227"/>
        <end position="253"/>
    </location>
</feature>
<dbReference type="EMBL" id="CZAL01000007">
    <property type="protein sequence ID" value="CUP23673.1"/>
    <property type="molecule type" value="Genomic_DNA"/>
</dbReference>
<evidence type="ECO:0000313" key="11">
    <source>
        <dbReference type="EMBL" id="NSE15099.1"/>
    </source>
</evidence>
<dbReference type="SUPFAM" id="SSF88946">
    <property type="entry name" value="Sigma2 domain of RNA polymerase sigma factors"/>
    <property type="match status" value="1"/>
</dbReference>
<comment type="similarity">
    <text evidence="5">Belongs to the sigma-70 factor family.</text>
</comment>
<evidence type="ECO:0000313" key="14">
    <source>
        <dbReference type="Proteomes" id="UP000768180"/>
    </source>
</evidence>
<reference evidence="10" key="4">
    <citation type="submission" date="2022-01" db="EMBL/GenBank/DDBJ databases">
        <title>Collection of gut derived symbiotic bacterial strains cultured from healthy donors.</title>
        <authorList>
            <person name="Lin H."/>
            <person name="Kohout C."/>
            <person name="Waligurski E."/>
            <person name="Pamer E.G."/>
        </authorList>
    </citation>
    <scope>NUCLEOTIDE SEQUENCE</scope>
    <source>
        <strain evidence="10">DFI.5.49</strain>
    </source>
</reference>
<keyword evidence="4 5" id="KW-0804">Transcription</keyword>
<evidence type="ECO:0000259" key="6">
    <source>
        <dbReference type="PROSITE" id="PS00715"/>
    </source>
</evidence>
<gene>
    <name evidence="9" type="primary">sigF_2</name>
    <name evidence="8" type="synonym">sigF_1</name>
    <name evidence="10" type="synonym">sigG</name>
    <name evidence="8" type="ORF">ERS852406_02010</name>
    <name evidence="9" type="ORF">ERS852498_01540</name>
    <name evidence="11" type="ORF">G5B05_01410</name>
    <name evidence="10" type="ORF">L0N21_10450</name>
</gene>
<dbReference type="AlphaFoldDB" id="A0A174LHS1"/>
<keyword evidence="2 5" id="KW-0731">Sigma factor</keyword>
<organism evidence="9 13">
    <name type="scientific">Fusicatenibacter saccharivorans</name>
    <dbReference type="NCBI Taxonomy" id="1150298"/>
    <lineage>
        <taxon>Bacteria</taxon>
        <taxon>Bacillati</taxon>
        <taxon>Bacillota</taxon>
        <taxon>Clostridia</taxon>
        <taxon>Lachnospirales</taxon>
        <taxon>Lachnospiraceae</taxon>
        <taxon>Fusicatenibacter</taxon>
    </lineage>
</organism>
<sequence>MAINKVELCGVNTSRLPVLNAEEKETLLKKAREGDAAARERYIQGNLRLVLSVIKRFSNSSENADDLFQIGCIGLIKAIDNFDTTLNVRFSTYAVPMIIGEIRRYLRDNNAIRVSRSLRDTAYRAICARELYLKQNQKEPSIEEIAAEIGIGKEDIVYALDAIQSPMSLYEPVYTEGGDTLYIMDQLSDKKNKEENWVQNLALQDAVARLNERERQIIRMRFYEGQTQMEVAREIGISQAQVSRLEKSALRSMRNYLSDER</sequence>
<evidence type="ECO:0000259" key="7">
    <source>
        <dbReference type="PROSITE" id="PS00716"/>
    </source>
</evidence>
<dbReference type="InterPro" id="IPR000943">
    <property type="entry name" value="RNA_pol_sigma70"/>
</dbReference>
<evidence type="ECO:0000256" key="1">
    <source>
        <dbReference type="ARBA" id="ARBA00023015"/>
    </source>
</evidence>
<dbReference type="Pfam" id="PF04542">
    <property type="entry name" value="Sigma70_r2"/>
    <property type="match status" value="1"/>
</dbReference>
<dbReference type="EMBL" id="CYYV01000009">
    <property type="protein sequence ID" value="CUO45508.1"/>
    <property type="molecule type" value="Genomic_DNA"/>
</dbReference>